<evidence type="ECO:0000256" key="1">
    <source>
        <dbReference type="SAM" id="MobiDB-lite"/>
    </source>
</evidence>
<feature type="domain" description="BTB" evidence="2">
    <location>
        <begin position="53"/>
        <end position="126"/>
    </location>
</feature>
<name>A0AAD5UVH2_9APHY</name>
<accession>A0AAD5UVH2</accession>
<keyword evidence="4" id="KW-1185">Reference proteome</keyword>
<dbReference type="PROSITE" id="PS50097">
    <property type="entry name" value="BTB"/>
    <property type="match status" value="1"/>
</dbReference>
<evidence type="ECO:0000259" key="2">
    <source>
        <dbReference type="PROSITE" id="PS50097"/>
    </source>
</evidence>
<dbReference type="CDD" id="cd18186">
    <property type="entry name" value="BTB_POZ_ZBTB_KLHL-like"/>
    <property type="match status" value="1"/>
</dbReference>
<feature type="compositionally biased region" description="Polar residues" evidence="1">
    <location>
        <begin position="1"/>
        <end position="12"/>
    </location>
</feature>
<dbReference type="SUPFAM" id="SSF54695">
    <property type="entry name" value="POZ domain"/>
    <property type="match status" value="1"/>
</dbReference>
<proteinExistence type="predicted"/>
<dbReference type="InterPro" id="IPR000210">
    <property type="entry name" value="BTB/POZ_dom"/>
</dbReference>
<reference evidence="3" key="1">
    <citation type="submission" date="2022-07" db="EMBL/GenBank/DDBJ databases">
        <title>Genome Sequence of Physisporinus lineatus.</title>
        <authorList>
            <person name="Buettner E."/>
        </authorList>
    </citation>
    <scope>NUCLEOTIDE SEQUENCE</scope>
    <source>
        <strain evidence="3">VT162</strain>
    </source>
</reference>
<dbReference type="Pfam" id="PF00651">
    <property type="entry name" value="BTB"/>
    <property type="match status" value="1"/>
</dbReference>
<dbReference type="Proteomes" id="UP001212997">
    <property type="component" value="Unassembled WGS sequence"/>
</dbReference>
<dbReference type="EMBL" id="JANAWD010000483">
    <property type="protein sequence ID" value="KAJ3478811.1"/>
    <property type="molecule type" value="Genomic_DNA"/>
</dbReference>
<gene>
    <name evidence="3" type="ORF">NLI96_g9499</name>
</gene>
<feature type="compositionally biased region" description="Polar residues" evidence="1">
    <location>
        <begin position="24"/>
        <end position="46"/>
    </location>
</feature>
<evidence type="ECO:0000313" key="4">
    <source>
        <dbReference type="Proteomes" id="UP001212997"/>
    </source>
</evidence>
<sequence>MSTQGAALQTPSGGAAARKRQRTSSDNDNAQSSQTKKQKSAPTPHSTLRFEDGNIVLIAQNTYFRVHKGILMHHSEVMKDMFQIPQPAYSAADLIEGCPIVHMSDTASDIELFLLALYDGGSKYFDSTKPLDFQVVAAMLRMGQKYSVESLIKGGTDRLKAFFPASLEDYDTRFNDGTDWFVDHWYSGSASHGPPENISIYMGLEDAIKVIPLLQHFELKECLPAAFYFLSQIPEDELIEAVEGGRLSFENLKCCTDGRSYLREAYVHGMEAVLSQKRSAKSGGSVDLNISVKTFASIAALVLWITMTPTAKMFGLI</sequence>
<comment type="caution">
    <text evidence="3">The sequence shown here is derived from an EMBL/GenBank/DDBJ whole genome shotgun (WGS) entry which is preliminary data.</text>
</comment>
<protein>
    <recommendedName>
        <fullName evidence="2">BTB domain-containing protein</fullName>
    </recommendedName>
</protein>
<dbReference type="InterPro" id="IPR011333">
    <property type="entry name" value="SKP1/BTB/POZ_sf"/>
</dbReference>
<dbReference type="Gene3D" id="3.30.710.10">
    <property type="entry name" value="Potassium Channel Kv1.1, Chain A"/>
    <property type="match status" value="1"/>
</dbReference>
<evidence type="ECO:0000313" key="3">
    <source>
        <dbReference type="EMBL" id="KAJ3478811.1"/>
    </source>
</evidence>
<dbReference type="AlphaFoldDB" id="A0AAD5UVH2"/>
<organism evidence="3 4">
    <name type="scientific">Meripilus lineatus</name>
    <dbReference type="NCBI Taxonomy" id="2056292"/>
    <lineage>
        <taxon>Eukaryota</taxon>
        <taxon>Fungi</taxon>
        <taxon>Dikarya</taxon>
        <taxon>Basidiomycota</taxon>
        <taxon>Agaricomycotina</taxon>
        <taxon>Agaricomycetes</taxon>
        <taxon>Polyporales</taxon>
        <taxon>Meripilaceae</taxon>
        <taxon>Meripilus</taxon>
    </lineage>
</organism>
<feature type="region of interest" description="Disordered" evidence="1">
    <location>
        <begin position="1"/>
        <end position="47"/>
    </location>
</feature>